<accession>A0A840P390</accession>
<dbReference type="AlphaFoldDB" id="A0A840P390"/>
<keyword evidence="1" id="KW-0472">Membrane</keyword>
<keyword evidence="3" id="KW-1185">Reference proteome</keyword>
<name>A0A840P390_9ACTN</name>
<feature type="transmembrane region" description="Helical" evidence="1">
    <location>
        <begin position="456"/>
        <end position="475"/>
    </location>
</feature>
<dbReference type="RefSeq" id="WP_185052691.1">
    <property type="nucleotide sequence ID" value="NZ_BAABIX010000037.1"/>
</dbReference>
<dbReference type="EMBL" id="JACHGN010000012">
    <property type="protein sequence ID" value="MBB5135754.1"/>
    <property type="molecule type" value="Genomic_DNA"/>
</dbReference>
<feature type="transmembrane region" description="Helical" evidence="1">
    <location>
        <begin position="333"/>
        <end position="354"/>
    </location>
</feature>
<keyword evidence="1" id="KW-0812">Transmembrane</keyword>
<feature type="transmembrane region" description="Helical" evidence="1">
    <location>
        <begin position="54"/>
        <end position="72"/>
    </location>
</feature>
<feature type="transmembrane region" description="Helical" evidence="1">
    <location>
        <begin position="298"/>
        <end position="321"/>
    </location>
</feature>
<proteinExistence type="predicted"/>
<feature type="transmembrane region" description="Helical" evidence="1">
    <location>
        <begin position="12"/>
        <end position="34"/>
    </location>
</feature>
<gene>
    <name evidence="2" type="ORF">HNP84_005498</name>
</gene>
<organism evidence="2 3">
    <name type="scientific">Thermocatellispora tengchongensis</name>
    <dbReference type="NCBI Taxonomy" id="1073253"/>
    <lineage>
        <taxon>Bacteria</taxon>
        <taxon>Bacillati</taxon>
        <taxon>Actinomycetota</taxon>
        <taxon>Actinomycetes</taxon>
        <taxon>Streptosporangiales</taxon>
        <taxon>Streptosporangiaceae</taxon>
        <taxon>Thermocatellispora</taxon>
    </lineage>
</organism>
<feature type="transmembrane region" description="Helical" evidence="1">
    <location>
        <begin position="124"/>
        <end position="144"/>
    </location>
</feature>
<keyword evidence="1" id="KW-1133">Transmembrane helix</keyword>
<evidence type="ECO:0000256" key="1">
    <source>
        <dbReference type="SAM" id="Phobius"/>
    </source>
</evidence>
<sequence>MSAVPRAGGLRAAVLPGAVAGVAGGLVFGAAMAMLGTLPTVASIVRADSPYTGFAVHLVIAVVLGIGFAALVSRQRARAGELLFWGLAYGAFWWFLGPQTLLPLLRGLPVAWDLAGARALVPSLIGHLCYGTAVALVLVLLSGSRDRVRSGLRPTVLLRGAAAGLLAGSVVGGLGVMAGASPGPLPLAGLPLGLGYPLLFSAEREGAGPAIVRGAAYGFLCWIAAELTLPPLLRDGVLDWSHTAAAAAAGRLPGYILLGALTSALFTLLGALAAGLFTDDVRLARTEAPGARGLRATGHGILAGLAGGLVFTGVMVAAGALPTVARLVGGQSAAVGLLVHLVIAQIVGVSYAVLFRRRGFDLASGLGWGVSYGFVWWVLGGLTLLPVLLGGEPRWSAAGMAAAFPSLVGHLAYGAALGMVYYALEARANPWWVTRNEAEAARVAARQEQTLGSAPALWTLTAILALIIPLLVAGGG</sequence>
<feature type="transmembrane region" description="Helical" evidence="1">
    <location>
        <begin position="401"/>
        <end position="424"/>
    </location>
</feature>
<feature type="transmembrane region" description="Helical" evidence="1">
    <location>
        <begin position="366"/>
        <end position="389"/>
    </location>
</feature>
<reference evidence="2 3" key="1">
    <citation type="submission" date="2020-08" db="EMBL/GenBank/DDBJ databases">
        <title>Genomic Encyclopedia of Type Strains, Phase IV (KMG-IV): sequencing the most valuable type-strain genomes for metagenomic binning, comparative biology and taxonomic classification.</title>
        <authorList>
            <person name="Goeker M."/>
        </authorList>
    </citation>
    <scope>NUCLEOTIDE SEQUENCE [LARGE SCALE GENOMIC DNA]</scope>
    <source>
        <strain evidence="2 3">DSM 45615</strain>
    </source>
</reference>
<feature type="transmembrane region" description="Helical" evidence="1">
    <location>
        <begin position="156"/>
        <end position="178"/>
    </location>
</feature>
<feature type="transmembrane region" description="Helical" evidence="1">
    <location>
        <begin position="253"/>
        <end position="277"/>
    </location>
</feature>
<protein>
    <submittedName>
        <fullName evidence="2">Putative membrane protein YagU involved in acid resistance</fullName>
    </submittedName>
</protein>
<evidence type="ECO:0000313" key="3">
    <source>
        <dbReference type="Proteomes" id="UP000578449"/>
    </source>
</evidence>
<feature type="transmembrane region" description="Helical" evidence="1">
    <location>
        <begin position="84"/>
        <end position="104"/>
    </location>
</feature>
<dbReference type="Proteomes" id="UP000578449">
    <property type="component" value="Unassembled WGS sequence"/>
</dbReference>
<comment type="caution">
    <text evidence="2">The sequence shown here is derived from an EMBL/GenBank/DDBJ whole genome shotgun (WGS) entry which is preliminary data.</text>
</comment>
<evidence type="ECO:0000313" key="2">
    <source>
        <dbReference type="EMBL" id="MBB5135754.1"/>
    </source>
</evidence>